<accession>X1GT18</accession>
<proteinExistence type="predicted"/>
<evidence type="ECO:0000313" key="1">
    <source>
        <dbReference type="EMBL" id="GAH61031.1"/>
    </source>
</evidence>
<organism evidence="1">
    <name type="scientific">marine sediment metagenome</name>
    <dbReference type="NCBI Taxonomy" id="412755"/>
    <lineage>
        <taxon>unclassified sequences</taxon>
        <taxon>metagenomes</taxon>
        <taxon>ecological metagenomes</taxon>
    </lineage>
</organism>
<name>X1GT18_9ZZZZ</name>
<protein>
    <submittedName>
        <fullName evidence="1">Uncharacterized protein</fullName>
    </submittedName>
</protein>
<sequence length="45" mass="5429">MEFTILNFESTLFTNLLLNDITNYLRFGDLLEIKRKETIIHELKK</sequence>
<gene>
    <name evidence="1" type="ORF">S03H2_27367</name>
</gene>
<dbReference type="EMBL" id="BARU01016469">
    <property type="protein sequence ID" value="GAH61031.1"/>
    <property type="molecule type" value="Genomic_DNA"/>
</dbReference>
<dbReference type="AlphaFoldDB" id="X1GT18"/>
<comment type="caution">
    <text evidence="1">The sequence shown here is derived from an EMBL/GenBank/DDBJ whole genome shotgun (WGS) entry which is preliminary data.</text>
</comment>
<reference evidence="1" key="1">
    <citation type="journal article" date="2014" name="Front. Microbiol.">
        <title>High frequency of phylogenetically diverse reductive dehalogenase-homologous genes in deep subseafloor sedimentary metagenomes.</title>
        <authorList>
            <person name="Kawai M."/>
            <person name="Futagami T."/>
            <person name="Toyoda A."/>
            <person name="Takaki Y."/>
            <person name="Nishi S."/>
            <person name="Hori S."/>
            <person name="Arai W."/>
            <person name="Tsubouchi T."/>
            <person name="Morono Y."/>
            <person name="Uchiyama I."/>
            <person name="Ito T."/>
            <person name="Fujiyama A."/>
            <person name="Inagaki F."/>
            <person name="Takami H."/>
        </authorList>
    </citation>
    <scope>NUCLEOTIDE SEQUENCE</scope>
    <source>
        <strain evidence="1">Expedition CK06-06</strain>
    </source>
</reference>